<dbReference type="Proteomes" id="UP000256710">
    <property type="component" value="Unassembled WGS sequence"/>
</dbReference>
<dbReference type="Proteomes" id="UP000255168">
    <property type="component" value="Plasmid II"/>
</dbReference>
<dbReference type="EMBL" id="OFTC01000036">
    <property type="protein sequence ID" value="SOZ39072.1"/>
    <property type="molecule type" value="Genomic_DNA"/>
</dbReference>
<keyword evidence="3" id="KW-0614">Plasmid</keyword>
<feature type="chain" id="PRO_5016581265" description="Choline dehydrogenase" evidence="1">
    <location>
        <begin position="33"/>
        <end position="299"/>
    </location>
</feature>
<organism evidence="3 4">
    <name type="scientific">Cupriavidus neocaledonicus</name>
    <dbReference type="NCBI Taxonomy" id="1040979"/>
    <lineage>
        <taxon>Bacteria</taxon>
        <taxon>Pseudomonadati</taxon>
        <taxon>Pseudomonadota</taxon>
        <taxon>Betaproteobacteria</taxon>
        <taxon>Burkholderiales</taxon>
        <taxon>Burkholderiaceae</taxon>
        <taxon>Cupriavidus</taxon>
    </lineage>
</organism>
<gene>
    <name evidence="2" type="ORF">CBM2605_B130369</name>
    <name evidence="3" type="ORF">CBM2607_MP10659</name>
</gene>
<dbReference type="NCBIfam" id="TIGR02001">
    <property type="entry name" value="gcw_chp"/>
    <property type="match status" value="1"/>
</dbReference>
<accession>A0A375HR22</accession>
<keyword evidence="1" id="KW-0732">Signal</keyword>
<geneLocation type="plasmid" evidence="3">
    <name>II</name>
</geneLocation>
<dbReference type="RefSeq" id="WP_018008299.1">
    <property type="nucleotide sequence ID" value="NZ_AQUR01000106.1"/>
</dbReference>
<dbReference type="EMBL" id="LT984807">
    <property type="protein sequence ID" value="SPD59257.1"/>
    <property type="molecule type" value="Genomic_DNA"/>
</dbReference>
<feature type="signal peptide" evidence="1">
    <location>
        <begin position="1"/>
        <end position="32"/>
    </location>
</feature>
<geneLocation type="plasmid" evidence="4">
    <name>ii</name>
</geneLocation>
<name>A0A375HR22_9BURK</name>
<evidence type="ECO:0000256" key="1">
    <source>
        <dbReference type="SAM" id="SignalP"/>
    </source>
</evidence>
<reference evidence="4 5" key="1">
    <citation type="submission" date="2018-01" db="EMBL/GenBank/DDBJ databases">
        <authorList>
            <person name="Clerissi C."/>
        </authorList>
    </citation>
    <scope>NUCLEOTIDE SEQUENCE [LARGE SCALE GENOMIC DNA]</scope>
    <source>
        <strain evidence="2">Cupriavidus taiwanensis STM 6082</strain>
        <strain evidence="3">Cupriavidus taiwanensis STM 6160</strain>
        <plasmid evidence="3">II</plasmid>
        <plasmid evidence="4">ii</plasmid>
    </source>
</reference>
<evidence type="ECO:0000313" key="3">
    <source>
        <dbReference type="EMBL" id="SPD59257.1"/>
    </source>
</evidence>
<dbReference type="InterPro" id="IPR010239">
    <property type="entry name" value="CHP02001"/>
</dbReference>
<evidence type="ECO:0000313" key="2">
    <source>
        <dbReference type="EMBL" id="SOZ39072.1"/>
    </source>
</evidence>
<sequence length="299" mass="32399">MPSKRFAARPTLCRALSGALPLLLCQALPALAQAGGDTTLAVAPVPQVAATVAPAEATAATSPWSANMTLTSQYVSRGFRQTWGKPAVQGGVDYSHPSGFSAGTWMSSVSDKFIEGGTVEWDLYAGYTGSVGDFVYAGQVYYYLYPGAKLQYAQTKYNYGEAVASLTYKWFNVKYWLTYTPDYFGYNSASLLSGNNLHSRGSGYLDINGTFDLGHGVTLLLHYGQERVRNFAAYNFRDVRVALSKAFEGGWTVTGAYTRGWGRTDVYDKYTTGALDSSGNPSVSNPLKSTFLVSLTKTF</sequence>
<evidence type="ECO:0000313" key="5">
    <source>
        <dbReference type="Proteomes" id="UP000256710"/>
    </source>
</evidence>
<dbReference type="AlphaFoldDB" id="A0A375HR22"/>
<proteinExistence type="predicted"/>
<evidence type="ECO:0008006" key="6">
    <source>
        <dbReference type="Google" id="ProtNLM"/>
    </source>
</evidence>
<protein>
    <recommendedName>
        <fullName evidence="6">Choline dehydrogenase</fullName>
    </recommendedName>
</protein>
<dbReference type="Pfam" id="PF09694">
    <property type="entry name" value="Gcw_chp"/>
    <property type="match status" value="1"/>
</dbReference>
<evidence type="ECO:0000313" key="4">
    <source>
        <dbReference type="Proteomes" id="UP000255168"/>
    </source>
</evidence>
<keyword evidence="5" id="KW-1185">Reference proteome</keyword>